<keyword evidence="7" id="KW-0998">Cell outer membrane</keyword>
<protein>
    <submittedName>
        <fullName evidence="11">RICIN domain-containing protein</fullName>
    </submittedName>
</protein>
<evidence type="ECO:0000256" key="8">
    <source>
        <dbReference type="ARBA" id="ARBA00023288"/>
    </source>
</evidence>
<feature type="compositionally biased region" description="Basic and acidic residues" evidence="9">
    <location>
        <begin position="7"/>
        <end position="19"/>
    </location>
</feature>
<evidence type="ECO:0000256" key="5">
    <source>
        <dbReference type="ARBA" id="ARBA00023136"/>
    </source>
</evidence>
<dbReference type="Pfam" id="PF03498">
    <property type="entry name" value="CDtoxinA"/>
    <property type="match status" value="1"/>
</dbReference>
<comment type="caution">
    <text evidence="11">The sequence shown here is derived from an EMBL/GenBank/DDBJ whole genome shotgun (WGS) entry which is preliminary data.</text>
</comment>
<keyword evidence="4" id="KW-0843">Virulence</keyword>
<keyword evidence="12" id="KW-1185">Reference proteome</keyword>
<keyword evidence="2" id="KW-0800">Toxin</keyword>
<name>A0ABU3JWS9_9ACTN</name>
<evidence type="ECO:0000256" key="9">
    <source>
        <dbReference type="SAM" id="MobiDB-lite"/>
    </source>
</evidence>
<evidence type="ECO:0000256" key="7">
    <source>
        <dbReference type="ARBA" id="ARBA00023237"/>
    </source>
</evidence>
<sequence length="188" mass="20100">MLAANGTDKRNVTDKRHGTEPSSGRTARRWWAGALALPLALGFTVLGTGTASAETVIRTDLLRNWATGRCLDSDGGGGVYTLPCQSGNGHQTWSVVYRYHSGYDVVQIRNKATGRCLVQVNSAIATAPCASDNDWGYQLQLWSGVGTGWDQVSLRSVAWNTCLDSDSAGSAYSFTCNGGGNQKWKSGF</sequence>
<evidence type="ECO:0000256" key="1">
    <source>
        <dbReference type="ARBA" id="ARBA00004459"/>
    </source>
</evidence>
<keyword evidence="5 10" id="KW-0472">Membrane</keyword>
<accession>A0ABU3JWS9</accession>
<evidence type="ECO:0000256" key="2">
    <source>
        <dbReference type="ARBA" id="ARBA00022656"/>
    </source>
</evidence>
<dbReference type="InterPro" id="IPR003558">
    <property type="entry name" value="CDtoxinA/C"/>
</dbReference>
<organism evidence="11 12">
    <name type="scientific">Streptomyces lusitanus</name>
    <dbReference type="NCBI Taxonomy" id="68232"/>
    <lineage>
        <taxon>Bacteria</taxon>
        <taxon>Bacillati</taxon>
        <taxon>Actinomycetota</taxon>
        <taxon>Actinomycetes</taxon>
        <taxon>Kitasatosporales</taxon>
        <taxon>Streptomycetaceae</taxon>
        <taxon>Streptomyces</taxon>
    </lineage>
</organism>
<keyword evidence="10" id="KW-0812">Transmembrane</keyword>
<dbReference type="EMBL" id="JASKMA010000017">
    <property type="protein sequence ID" value="MDT6986332.1"/>
    <property type="molecule type" value="Genomic_DNA"/>
</dbReference>
<gene>
    <name evidence="11" type="ORF">QNO04_23020</name>
</gene>
<keyword evidence="8" id="KW-0449">Lipoprotein</keyword>
<feature type="region of interest" description="Disordered" evidence="9">
    <location>
        <begin position="1"/>
        <end position="25"/>
    </location>
</feature>
<dbReference type="CDD" id="cd23415">
    <property type="entry name" value="beta-trefoil_Ricin_AH"/>
    <property type="match status" value="1"/>
</dbReference>
<dbReference type="RefSeq" id="WP_394312750.1">
    <property type="nucleotide sequence ID" value="NZ_JASKMA010000017.1"/>
</dbReference>
<evidence type="ECO:0000256" key="6">
    <source>
        <dbReference type="ARBA" id="ARBA00023139"/>
    </source>
</evidence>
<dbReference type="Proteomes" id="UP001249760">
    <property type="component" value="Unassembled WGS sequence"/>
</dbReference>
<evidence type="ECO:0000256" key="4">
    <source>
        <dbReference type="ARBA" id="ARBA00023026"/>
    </source>
</evidence>
<evidence type="ECO:0000313" key="12">
    <source>
        <dbReference type="Proteomes" id="UP001249760"/>
    </source>
</evidence>
<reference evidence="11 12" key="1">
    <citation type="submission" date="2023-05" db="EMBL/GenBank/DDBJ databases">
        <title>Streptomyces fuscus sp. nov., a brown-black pigment producing actinomyces isolated from dry sand of Sea duck farm.</title>
        <authorList>
            <person name="Xie J."/>
            <person name="Shen N."/>
        </authorList>
    </citation>
    <scope>NUCLEOTIDE SEQUENCE [LARGE SCALE GENOMIC DNA]</scope>
    <source>
        <strain evidence="11 12">CGMCC 4.1745</strain>
    </source>
</reference>
<comment type="subcellular location">
    <subcellularLocation>
        <location evidence="1">Cell outer membrane</location>
        <topology evidence="1">Lipid-anchor</topology>
    </subcellularLocation>
</comment>
<dbReference type="Gene3D" id="2.80.10.50">
    <property type="match status" value="1"/>
</dbReference>
<evidence type="ECO:0000256" key="3">
    <source>
        <dbReference type="ARBA" id="ARBA00022729"/>
    </source>
</evidence>
<proteinExistence type="predicted"/>
<keyword evidence="10" id="KW-1133">Transmembrane helix</keyword>
<feature type="transmembrane region" description="Helical" evidence="10">
    <location>
        <begin position="30"/>
        <end position="53"/>
    </location>
</feature>
<keyword evidence="6" id="KW-0564">Palmitate</keyword>
<dbReference type="SUPFAM" id="SSF50370">
    <property type="entry name" value="Ricin B-like lectins"/>
    <property type="match status" value="1"/>
</dbReference>
<dbReference type="PROSITE" id="PS50231">
    <property type="entry name" value="RICIN_B_LECTIN"/>
    <property type="match status" value="1"/>
</dbReference>
<dbReference type="InterPro" id="IPR035992">
    <property type="entry name" value="Ricin_B-like_lectins"/>
</dbReference>
<evidence type="ECO:0000256" key="10">
    <source>
        <dbReference type="SAM" id="Phobius"/>
    </source>
</evidence>
<keyword evidence="3" id="KW-0732">Signal</keyword>
<evidence type="ECO:0000313" key="11">
    <source>
        <dbReference type="EMBL" id="MDT6986332.1"/>
    </source>
</evidence>